<accession>A0AAE3JFM9</accession>
<protein>
    <submittedName>
        <fullName evidence="3">Cyclodeaminase/cyclohydrolase family protein</fullName>
    </submittedName>
</protein>
<dbReference type="EMBL" id="JAJEQR010000034">
    <property type="protein sequence ID" value="MCC2231625.1"/>
    <property type="molecule type" value="Genomic_DNA"/>
</dbReference>
<dbReference type="AlphaFoldDB" id="A0AAE3JFM9"/>
<dbReference type="SUPFAM" id="SSF101262">
    <property type="entry name" value="Methenyltetrahydrofolate cyclohydrolase-like"/>
    <property type="match status" value="1"/>
</dbReference>
<dbReference type="Gene3D" id="1.20.120.680">
    <property type="entry name" value="Formiminotetrahydrofolate cyclodeaminase monomer, up-and-down helical bundle"/>
    <property type="match status" value="1"/>
</dbReference>
<reference evidence="3" key="1">
    <citation type="submission" date="2021-10" db="EMBL/GenBank/DDBJ databases">
        <title>Anaerobic single-cell dispensing facilitates the cultivation of human gut bacteria.</title>
        <authorList>
            <person name="Afrizal A."/>
        </authorList>
    </citation>
    <scope>NUCLEOTIDE SEQUENCE</scope>
    <source>
        <strain evidence="3">CLA-AA-H215</strain>
    </source>
</reference>
<dbReference type="RefSeq" id="WP_308454145.1">
    <property type="nucleotide sequence ID" value="NZ_JAJEQR010000034.1"/>
</dbReference>
<sequence length="208" mass="22010">MEFTKGTCEEFVEVLASKAPVPGGGGASALVGAIGTALGNMVGSLTLGKKKYADVQDDIIALKAKADALQAELLGLVQKDAEMFEPLSKAYGLPKETEEEKAEKARVMEAALKDACSVPVEIMEKICEAIELHQEFAAKGTAIAISDVGVGVACCRAALLGASLNVFINTKSMTDRTYAEAINQKCEAMIDKYVALADQIFADVRARF</sequence>
<dbReference type="Pfam" id="PF04961">
    <property type="entry name" value="FTCD_C"/>
    <property type="match status" value="1"/>
</dbReference>
<feature type="coiled-coil region" evidence="1">
    <location>
        <begin position="52"/>
        <end position="79"/>
    </location>
</feature>
<keyword evidence="1" id="KW-0175">Coiled coil</keyword>
<dbReference type="Proteomes" id="UP001198182">
    <property type="component" value="Unassembled WGS sequence"/>
</dbReference>
<gene>
    <name evidence="3" type="ORF">LKD81_11565</name>
</gene>
<proteinExistence type="predicted"/>
<dbReference type="GO" id="GO:0003824">
    <property type="term" value="F:catalytic activity"/>
    <property type="evidence" value="ECO:0007669"/>
    <property type="project" value="InterPro"/>
</dbReference>
<feature type="domain" description="Cyclodeaminase/cyclohydrolase" evidence="2">
    <location>
        <begin position="7"/>
        <end position="187"/>
    </location>
</feature>
<dbReference type="InterPro" id="IPR036178">
    <property type="entry name" value="Formintransfe-cycloase-like_sf"/>
</dbReference>
<evidence type="ECO:0000256" key="1">
    <source>
        <dbReference type="SAM" id="Coils"/>
    </source>
</evidence>
<name>A0AAE3JFM9_9FIRM</name>
<evidence type="ECO:0000313" key="3">
    <source>
        <dbReference type="EMBL" id="MCC2231625.1"/>
    </source>
</evidence>
<evidence type="ECO:0000313" key="4">
    <source>
        <dbReference type="Proteomes" id="UP001198182"/>
    </source>
</evidence>
<comment type="caution">
    <text evidence="3">The sequence shown here is derived from an EMBL/GenBank/DDBJ whole genome shotgun (WGS) entry which is preliminary data.</text>
</comment>
<evidence type="ECO:0000259" key="2">
    <source>
        <dbReference type="Pfam" id="PF04961"/>
    </source>
</evidence>
<organism evidence="3 4">
    <name type="scientific">Hominifimenecus microfluidus</name>
    <dbReference type="NCBI Taxonomy" id="2885348"/>
    <lineage>
        <taxon>Bacteria</taxon>
        <taxon>Bacillati</taxon>
        <taxon>Bacillota</taxon>
        <taxon>Clostridia</taxon>
        <taxon>Lachnospirales</taxon>
        <taxon>Lachnospiraceae</taxon>
        <taxon>Hominifimenecus</taxon>
    </lineage>
</organism>
<keyword evidence="4" id="KW-1185">Reference proteome</keyword>
<dbReference type="InterPro" id="IPR007044">
    <property type="entry name" value="Cyclodeamin/CycHdrlase"/>
</dbReference>